<evidence type="ECO:0000313" key="3">
    <source>
        <dbReference type="Proteomes" id="UP000603865"/>
    </source>
</evidence>
<reference evidence="2" key="2">
    <citation type="submission" date="2020-09" db="EMBL/GenBank/DDBJ databases">
        <authorList>
            <person name="Sun Q."/>
            <person name="Ohkuma M."/>
        </authorList>
    </citation>
    <scope>NUCLEOTIDE SEQUENCE</scope>
    <source>
        <strain evidence="2">JCM 31311</strain>
    </source>
</reference>
<feature type="transmembrane region" description="Helical" evidence="1">
    <location>
        <begin position="5"/>
        <end position="27"/>
    </location>
</feature>
<sequence>MVRTFFAFFVLYLLYMALVFVGMALLWKYAFEAGLSGSALAGVAGLALLILLLGAPIVLYVRNAQAPTRWQQQLFQSGQQASARIVKVQDTGLSLGNSDLSFVVRLTLQVNPEGQPTFEAQIELPVSRVAIPQVGQQISVKYDAARPLRVVMVPEDAGRRPA</sequence>
<evidence type="ECO:0008006" key="4">
    <source>
        <dbReference type="Google" id="ProtNLM"/>
    </source>
</evidence>
<protein>
    <recommendedName>
        <fullName evidence="4">DUF3592 domain-containing protein</fullName>
    </recommendedName>
</protein>
<keyword evidence="1" id="KW-1133">Transmembrane helix</keyword>
<dbReference type="RefSeq" id="WP_189089166.1">
    <property type="nucleotide sequence ID" value="NZ_BMQL01000006.1"/>
</dbReference>
<organism evidence="2 3">
    <name type="scientific">Deinococcus ruber</name>
    <dbReference type="NCBI Taxonomy" id="1848197"/>
    <lineage>
        <taxon>Bacteria</taxon>
        <taxon>Thermotogati</taxon>
        <taxon>Deinococcota</taxon>
        <taxon>Deinococci</taxon>
        <taxon>Deinococcales</taxon>
        <taxon>Deinococcaceae</taxon>
        <taxon>Deinococcus</taxon>
    </lineage>
</organism>
<evidence type="ECO:0000256" key="1">
    <source>
        <dbReference type="SAM" id="Phobius"/>
    </source>
</evidence>
<keyword evidence="1" id="KW-0812">Transmembrane</keyword>
<gene>
    <name evidence="2" type="ORF">GCM10008957_16120</name>
</gene>
<dbReference type="AlphaFoldDB" id="A0A918C4X0"/>
<reference evidence="2" key="1">
    <citation type="journal article" date="2014" name="Int. J. Syst. Evol. Microbiol.">
        <title>Complete genome sequence of Corynebacterium casei LMG S-19264T (=DSM 44701T), isolated from a smear-ripened cheese.</title>
        <authorList>
            <consortium name="US DOE Joint Genome Institute (JGI-PGF)"/>
            <person name="Walter F."/>
            <person name="Albersmeier A."/>
            <person name="Kalinowski J."/>
            <person name="Ruckert C."/>
        </authorList>
    </citation>
    <scope>NUCLEOTIDE SEQUENCE</scope>
    <source>
        <strain evidence="2">JCM 31311</strain>
    </source>
</reference>
<proteinExistence type="predicted"/>
<feature type="transmembrane region" description="Helical" evidence="1">
    <location>
        <begin position="39"/>
        <end position="61"/>
    </location>
</feature>
<keyword evidence="1" id="KW-0472">Membrane</keyword>
<accession>A0A918C4X0</accession>
<dbReference type="EMBL" id="BMQL01000006">
    <property type="protein sequence ID" value="GGR03939.1"/>
    <property type="molecule type" value="Genomic_DNA"/>
</dbReference>
<keyword evidence="3" id="KW-1185">Reference proteome</keyword>
<name>A0A918C4X0_9DEIO</name>
<evidence type="ECO:0000313" key="2">
    <source>
        <dbReference type="EMBL" id="GGR03939.1"/>
    </source>
</evidence>
<dbReference type="Proteomes" id="UP000603865">
    <property type="component" value="Unassembled WGS sequence"/>
</dbReference>
<comment type="caution">
    <text evidence="2">The sequence shown here is derived from an EMBL/GenBank/DDBJ whole genome shotgun (WGS) entry which is preliminary data.</text>
</comment>